<dbReference type="RefSeq" id="WP_068135783.1">
    <property type="nucleotide sequence ID" value="NZ_CP042914.1"/>
</dbReference>
<evidence type="ECO:0000313" key="3">
    <source>
        <dbReference type="Proteomes" id="UP000325286"/>
    </source>
</evidence>
<dbReference type="AlphaFoldDB" id="A0A5B9R0L9"/>
<dbReference type="KEGG" id="rul:UC8_58550"/>
<accession>A0A5B9R0L9</accession>
<proteinExistence type="predicted"/>
<feature type="coiled-coil region" evidence="1">
    <location>
        <begin position="472"/>
        <end position="510"/>
    </location>
</feature>
<keyword evidence="1" id="KW-0175">Coiled coil</keyword>
<sequence>MKTLEAPTAFQAYRVPRTDRSALIDPPLDSAAQLLADNARAAADWDIEFSGIAIADLRRQARADLLRAATHYTTRYRDYQGPTGTDAILLAGHQPQLFHPGVWFKNFALSHLATKLHATPINLVVDNDLRGSGSVRVPTRSSDGSIQATTVAYDDPGASVPLEQHRIANRNRFDSFDQRLAEAVQPWVSDPNVLELWPHARRAADRCENTGCALAGARHALEGQVGLQTLELPLSVVCRSRSFAAFLVGLISELPRLHECYNASVKQYRLAHGIRSSAHPVPLLGERDGWLEAPLWIYGDNAPQRRPVWVRANGDQLEISDLDGVCFQINNDPHDPQTAEQLFEAQSTNVKLRPRALITTMYSRLVLGDLFLHGIGGGKYDQLGDTIMRRFFEIEPPRFMVMSATVLLPGASHGGPLDVGEHHLRELREQIRSTRFNPQRFAGQAALPEELLRQHRELLQNIPQRGDKQAWHQQLQVVNDRLSANLDGTREQLQRRLAETQERVKQQQLLASREHPFCIYPLETLTATYETLLQVR</sequence>
<keyword evidence="3" id="KW-1185">Reference proteome</keyword>
<dbReference type="Proteomes" id="UP000325286">
    <property type="component" value="Chromosome"/>
</dbReference>
<name>A0A5B9R0L9_9BACT</name>
<dbReference type="OrthoDB" id="255440at2"/>
<protein>
    <submittedName>
        <fullName evidence="2">Uncharacterized protein</fullName>
    </submittedName>
</protein>
<gene>
    <name evidence="2" type="ORF">UC8_58550</name>
</gene>
<evidence type="ECO:0000256" key="1">
    <source>
        <dbReference type="SAM" id="Coils"/>
    </source>
</evidence>
<dbReference type="EMBL" id="CP042914">
    <property type="protein sequence ID" value="QEG43799.1"/>
    <property type="molecule type" value="Genomic_DNA"/>
</dbReference>
<organism evidence="2 3">
    <name type="scientific">Roseimaritima ulvae</name>
    <dbReference type="NCBI Taxonomy" id="980254"/>
    <lineage>
        <taxon>Bacteria</taxon>
        <taxon>Pseudomonadati</taxon>
        <taxon>Planctomycetota</taxon>
        <taxon>Planctomycetia</taxon>
        <taxon>Pirellulales</taxon>
        <taxon>Pirellulaceae</taxon>
        <taxon>Roseimaritima</taxon>
    </lineage>
</organism>
<evidence type="ECO:0000313" key="2">
    <source>
        <dbReference type="EMBL" id="QEG43799.1"/>
    </source>
</evidence>
<reference evidence="2 3" key="1">
    <citation type="submission" date="2019-08" db="EMBL/GenBank/DDBJ databases">
        <title>Deep-cultivation of Planctomycetes and their phenomic and genomic characterization uncovers novel biology.</title>
        <authorList>
            <person name="Wiegand S."/>
            <person name="Jogler M."/>
            <person name="Boedeker C."/>
            <person name="Pinto D."/>
            <person name="Vollmers J."/>
            <person name="Rivas-Marin E."/>
            <person name="Kohn T."/>
            <person name="Peeters S.H."/>
            <person name="Heuer A."/>
            <person name="Rast P."/>
            <person name="Oberbeckmann S."/>
            <person name="Bunk B."/>
            <person name="Jeske O."/>
            <person name="Meyerdierks A."/>
            <person name="Storesund J.E."/>
            <person name="Kallscheuer N."/>
            <person name="Luecker S."/>
            <person name="Lage O.M."/>
            <person name="Pohl T."/>
            <person name="Merkel B.J."/>
            <person name="Hornburger P."/>
            <person name="Mueller R.-W."/>
            <person name="Bruemmer F."/>
            <person name="Labrenz M."/>
            <person name="Spormann A.M."/>
            <person name="Op den Camp H."/>
            <person name="Overmann J."/>
            <person name="Amann R."/>
            <person name="Jetten M.S.M."/>
            <person name="Mascher T."/>
            <person name="Medema M.H."/>
            <person name="Devos D.P."/>
            <person name="Kaster A.-K."/>
            <person name="Ovreas L."/>
            <person name="Rohde M."/>
            <person name="Galperin M.Y."/>
            <person name="Jogler C."/>
        </authorList>
    </citation>
    <scope>NUCLEOTIDE SEQUENCE [LARGE SCALE GENOMIC DNA]</scope>
    <source>
        <strain evidence="2 3">UC8</strain>
    </source>
</reference>